<dbReference type="EMBL" id="JAEUGD010000042">
    <property type="protein sequence ID" value="MBL6446953.1"/>
    <property type="molecule type" value="Genomic_DNA"/>
</dbReference>
<keyword evidence="9" id="KW-1185">Reference proteome</keyword>
<keyword evidence="5 6" id="KW-0472">Membrane</keyword>
<evidence type="ECO:0000313" key="9">
    <source>
        <dbReference type="Proteomes" id="UP000614216"/>
    </source>
</evidence>
<reference evidence="8" key="1">
    <citation type="submission" date="2021-01" db="EMBL/GenBank/DDBJ databases">
        <title>Fulvivirga kasyanovii gen. nov., sp nov., a novel member of the phylum Bacteroidetes isolated from seawater in a mussel farm.</title>
        <authorList>
            <person name="Zhao L.-H."/>
            <person name="Wang Z.-J."/>
        </authorList>
    </citation>
    <scope>NUCLEOTIDE SEQUENCE</scope>
    <source>
        <strain evidence="8">29W222</strain>
    </source>
</reference>
<evidence type="ECO:0000256" key="6">
    <source>
        <dbReference type="SAM" id="Phobius"/>
    </source>
</evidence>
<evidence type="ECO:0000256" key="2">
    <source>
        <dbReference type="ARBA" id="ARBA00022475"/>
    </source>
</evidence>
<evidence type="ECO:0000256" key="5">
    <source>
        <dbReference type="ARBA" id="ARBA00023136"/>
    </source>
</evidence>
<gene>
    <name evidence="8" type="ORF">JMN32_11575</name>
</gene>
<comment type="subcellular location">
    <subcellularLocation>
        <location evidence="1">Cell membrane</location>
        <topology evidence="1">Multi-pass membrane protein</topology>
    </subcellularLocation>
</comment>
<feature type="transmembrane region" description="Helical" evidence="6">
    <location>
        <begin position="92"/>
        <end position="112"/>
    </location>
</feature>
<keyword evidence="4 6" id="KW-1133">Transmembrane helix</keyword>
<sequence>MSTSKKVILGLFTILPLILLMVYFIFFFMFFINIASHEMHKDILPEEFPLFLQSFIPMMILMFMAVSSGFILMIYYIILISKNRSFDSTQRIIWVLIVVFTSTIGQIAYFIVEVWPDKPDSRPLVN</sequence>
<dbReference type="RefSeq" id="WP_202856486.1">
    <property type="nucleotide sequence ID" value="NZ_JAEUGD010000042.1"/>
</dbReference>
<evidence type="ECO:0000256" key="4">
    <source>
        <dbReference type="ARBA" id="ARBA00022989"/>
    </source>
</evidence>
<dbReference type="AlphaFoldDB" id="A0A937FXS0"/>
<keyword evidence="2" id="KW-1003">Cell membrane</keyword>
<feature type="domain" description="Cardiolipin synthase N-terminal" evidence="7">
    <location>
        <begin position="71"/>
        <end position="112"/>
    </location>
</feature>
<dbReference type="Proteomes" id="UP000614216">
    <property type="component" value="Unassembled WGS sequence"/>
</dbReference>
<dbReference type="InterPro" id="IPR027379">
    <property type="entry name" value="CLS_N"/>
</dbReference>
<name>A0A937FXS0_9BACT</name>
<organism evidence="8 9">
    <name type="scientific">Fulvivirga marina</name>
    <dbReference type="NCBI Taxonomy" id="2494733"/>
    <lineage>
        <taxon>Bacteria</taxon>
        <taxon>Pseudomonadati</taxon>
        <taxon>Bacteroidota</taxon>
        <taxon>Cytophagia</taxon>
        <taxon>Cytophagales</taxon>
        <taxon>Fulvivirgaceae</taxon>
        <taxon>Fulvivirga</taxon>
    </lineage>
</organism>
<feature type="transmembrane region" description="Helical" evidence="6">
    <location>
        <begin position="55"/>
        <end position="80"/>
    </location>
</feature>
<keyword evidence="3 6" id="KW-0812">Transmembrane</keyword>
<dbReference type="GO" id="GO:0005886">
    <property type="term" value="C:plasma membrane"/>
    <property type="evidence" value="ECO:0007669"/>
    <property type="project" value="UniProtKB-SubCell"/>
</dbReference>
<dbReference type="Pfam" id="PF13396">
    <property type="entry name" value="PLDc_N"/>
    <property type="match status" value="1"/>
</dbReference>
<evidence type="ECO:0000313" key="8">
    <source>
        <dbReference type="EMBL" id="MBL6446953.1"/>
    </source>
</evidence>
<feature type="transmembrane region" description="Helical" evidence="6">
    <location>
        <begin position="7"/>
        <end position="35"/>
    </location>
</feature>
<accession>A0A937FXS0</accession>
<evidence type="ECO:0000256" key="1">
    <source>
        <dbReference type="ARBA" id="ARBA00004651"/>
    </source>
</evidence>
<evidence type="ECO:0000259" key="7">
    <source>
        <dbReference type="Pfam" id="PF13396"/>
    </source>
</evidence>
<protein>
    <submittedName>
        <fullName evidence="8">PLDc N-terminal domain-containing protein</fullName>
    </submittedName>
</protein>
<proteinExistence type="predicted"/>
<comment type="caution">
    <text evidence="8">The sequence shown here is derived from an EMBL/GenBank/DDBJ whole genome shotgun (WGS) entry which is preliminary data.</text>
</comment>
<evidence type="ECO:0000256" key="3">
    <source>
        <dbReference type="ARBA" id="ARBA00022692"/>
    </source>
</evidence>